<accession>A0ABR6J6Q4</accession>
<comment type="caution">
    <text evidence="1">The sequence shown here is derived from an EMBL/GenBank/DDBJ whole genome shotgun (WGS) entry which is preliminary data.</text>
</comment>
<protein>
    <submittedName>
        <fullName evidence="1">Uncharacterized protein</fullName>
    </submittedName>
</protein>
<name>A0ABR6J6Q4_AGRRD</name>
<organism evidence="1 2">
    <name type="scientific">Agrobacterium radiobacter</name>
    <dbReference type="NCBI Taxonomy" id="362"/>
    <lineage>
        <taxon>Bacteria</taxon>
        <taxon>Pseudomonadati</taxon>
        <taxon>Pseudomonadota</taxon>
        <taxon>Alphaproteobacteria</taxon>
        <taxon>Hyphomicrobiales</taxon>
        <taxon>Rhizobiaceae</taxon>
        <taxon>Rhizobium/Agrobacterium group</taxon>
        <taxon>Agrobacterium</taxon>
        <taxon>Agrobacterium tumefaciens complex</taxon>
    </lineage>
</organism>
<gene>
    <name evidence="1" type="ORF">GGE40_002443</name>
</gene>
<dbReference type="EMBL" id="JACIHP010000002">
    <property type="protein sequence ID" value="MBB4490612.1"/>
    <property type="molecule type" value="Genomic_DNA"/>
</dbReference>
<keyword evidence="2" id="KW-1185">Reference proteome</keyword>
<evidence type="ECO:0000313" key="1">
    <source>
        <dbReference type="EMBL" id="MBB4490612.1"/>
    </source>
</evidence>
<reference evidence="1 2" key="1">
    <citation type="submission" date="2020-08" db="EMBL/GenBank/DDBJ databases">
        <title>Genomic Encyclopedia of Type Strains, Phase IV (KMG-V): Genome sequencing to study the core and pangenomes of soil and plant-associated prokaryotes.</title>
        <authorList>
            <person name="Whitman W."/>
        </authorList>
    </citation>
    <scope>NUCLEOTIDE SEQUENCE [LARGE SCALE GENOMIC DNA]</scope>
    <source>
        <strain evidence="1 2">SEMIA 461</strain>
    </source>
</reference>
<dbReference type="Proteomes" id="UP000534590">
    <property type="component" value="Unassembled WGS sequence"/>
</dbReference>
<sequence>MPRPSIYFMLVRLDHARLDHARFASLIIIRQADEFFAQLKSWDFTETAGAFSRAFATMQTGAFLDTVAGVFSVSRDRPFTYIIPDGVSRADWLADKEAKARDPRFTVEERDGELVCCMTVPLRG</sequence>
<evidence type="ECO:0000313" key="2">
    <source>
        <dbReference type="Proteomes" id="UP000534590"/>
    </source>
</evidence>
<proteinExistence type="predicted"/>
<dbReference type="RefSeq" id="WP_183229530.1">
    <property type="nucleotide sequence ID" value="NZ_JACIGS010000002.1"/>
</dbReference>